<reference evidence="1 2" key="1">
    <citation type="submission" date="2021-03" db="EMBL/GenBank/DDBJ databases">
        <title>novel species isolated from a fishpond in China.</title>
        <authorList>
            <person name="Lu H."/>
            <person name="Cai Z."/>
        </authorList>
    </citation>
    <scope>NUCLEOTIDE SEQUENCE [LARGE SCALE GENOMIC DNA]</scope>
    <source>
        <strain evidence="1 2">H41</strain>
    </source>
</reference>
<organism evidence="1 2">
    <name type="scientific">Algoriphagus oliviformis</name>
    <dbReference type="NCBI Taxonomy" id="2811231"/>
    <lineage>
        <taxon>Bacteria</taxon>
        <taxon>Pseudomonadati</taxon>
        <taxon>Bacteroidota</taxon>
        <taxon>Cytophagia</taxon>
        <taxon>Cytophagales</taxon>
        <taxon>Cyclobacteriaceae</taxon>
        <taxon>Algoriphagus</taxon>
    </lineage>
</organism>
<gene>
    <name evidence="1" type="ORF">J0A68_03120</name>
</gene>
<dbReference type="InterPro" id="IPR011990">
    <property type="entry name" value="TPR-like_helical_dom_sf"/>
</dbReference>
<protein>
    <submittedName>
        <fullName evidence="1">Uncharacterized protein</fullName>
    </submittedName>
</protein>
<accession>A0ABS3BYK0</accession>
<sequence length="457" mass="53648">MNPIFQILSACTAGEKNQLLEFCATRHSSSSKKYRLLKLFVEKPGLQDREFSRLVYGSGDSAAYFQLKKRVKEELEELLPLLRSSAFPEEVRTRILCSELLLQSQVMLARGLQAEGAKLLEKSLKKAIEGEFPDLILSIFDISQRFGVNEVIRKEDLPELELVIKSHLQILVNQHHPNPEEQPKCEKNAYLGRILRQLNSERKDWGLVANIRQSLAEQNFEEAKSLISESEQSFSKQGEDREVYEEFLLTKQKFLLQTGQYKEVIQNCKQQDFTLMQSKENNLELAQYQWYALFHQDRIEEATALLKKNLMRNCPELAPKWKYWEAFLLFRQKSFKGSLRLVHECQLELKSLPNYYLGSKMLELMILFDQNEADWLDYKVENLRKLLRRWRGKFNARIDSAFHILRSIQTKVPVNFMEDLGENEHLQKLRDGKGAYNWNPIDFELIRYDGWIAGRLN</sequence>
<evidence type="ECO:0000313" key="2">
    <source>
        <dbReference type="Proteomes" id="UP000664317"/>
    </source>
</evidence>
<evidence type="ECO:0000313" key="1">
    <source>
        <dbReference type="EMBL" id="MBN7809930.1"/>
    </source>
</evidence>
<dbReference type="RefSeq" id="WP_206576722.1">
    <property type="nucleotide sequence ID" value="NZ_JAFKCT010000001.1"/>
</dbReference>
<comment type="caution">
    <text evidence="1">The sequence shown here is derived from an EMBL/GenBank/DDBJ whole genome shotgun (WGS) entry which is preliminary data.</text>
</comment>
<dbReference type="Proteomes" id="UP000664317">
    <property type="component" value="Unassembled WGS sequence"/>
</dbReference>
<name>A0ABS3BYK0_9BACT</name>
<keyword evidence="2" id="KW-1185">Reference proteome</keyword>
<dbReference type="EMBL" id="JAFKCT010000001">
    <property type="protein sequence ID" value="MBN7809930.1"/>
    <property type="molecule type" value="Genomic_DNA"/>
</dbReference>
<proteinExistence type="predicted"/>
<dbReference type="Gene3D" id="1.25.40.10">
    <property type="entry name" value="Tetratricopeptide repeat domain"/>
    <property type="match status" value="1"/>
</dbReference>